<proteinExistence type="predicted"/>
<feature type="compositionally biased region" description="Low complexity" evidence="1">
    <location>
        <begin position="34"/>
        <end position="59"/>
    </location>
</feature>
<name>A0A645GXD5_9ZZZZ</name>
<sequence>MPAASKPIQIQAPKPVIHEDGPWLSEPPEEQDYSPPSSADPIASSSHPAASASPAPAQAEHNEPSSAKTPKAVWNAALERARKELPNIYSIISEGKFGGYRDGCYYLSFSADKQFFISFMMAEDRRKQIEGILSDIGAAPARFEAVKEQDAVREQDAKEKARQDIQALSEVFGRQNIIVTGLDGE</sequence>
<feature type="region of interest" description="Disordered" evidence="1">
    <location>
        <begin position="1"/>
        <end position="70"/>
    </location>
</feature>
<dbReference type="EMBL" id="VSSQ01079060">
    <property type="protein sequence ID" value="MPN28684.1"/>
    <property type="molecule type" value="Genomic_DNA"/>
</dbReference>
<evidence type="ECO:0000256" key="1">
    <source>
        <dbReference type="SAM" id="MobiDB-lite"/>
    </source>
</evidence>
<gene>
    <name evidence="2" type="ORF">SDC9_176128</name>
</gene>
<dbReference type="AlphaFoldDB" id="A0A645GXD5"/>
<evidence type="ECO:0000313" key="2">
    <source>
        <dbReference type="EMBL" id="MPN28684.1"/>
    </source>
</evidence>
<protein>
    <submittedName>
        <fullName evidence="2">Uncharacterized protein</fullName>
    </submittedName>
</protein>
<comment type="caution">
    <text evidence="2">The sequence shown here is derived from an EMBL/GenBank/DDBJ whole genome shotgun (WGS) entry which is preliminary data.</text>
</comment>
<reference evidence="2" key="1">
    <citation type="submission" date="2019-08" db="EMBL/GenBank/DDBJ databases">
        <authorList>
            <person name="Kucharzyk K."/>
            <person name="Murdoch R.W."/>
            <person name="Higgins S."/>
            <person name="Loffler F."/>
        </authorList>
    </citation>
    <scope>NUCLEOTIDE SEQUENCE</scope>
</reference>
<organism evidence="2">
    <name type="scientific">bioreactor metagenome</name>
    <dbReference type="NCBI Taxonomy" id="1076179"/>
    <lineage>
        <taxon>unclassified sequences</taxon>
        <taxon>metagenomes</taxon>
        <taxon>ecological metagenomes</taxon>
    </lineage>
</organism>
<accession>A0A645GXD5</accession>